<gene>
    <name evidence="2" type="ORF">QYF61_027600</name>
</gene>
<feature type="region of interest" description="Disordered" evidence="1">
    <location>
        <begin position="238"/>
        <end position="294"/>
    </location>
</feature>
<feature type="compositionally biased region" description="Low complexity" evidence="1">
    <location>
        <begin position="114"/>
        <end position="124"/>
    </location>
</feature>
<sequence length="294" mass="32772">MGATMSAEEKSVVTMFKKILEKCGIKYNETQLRMLLAWLKSRGVTPELTEIFEICTWETAGQVLWDAATKGDSSATGLLTTWRLVTDSLKQLKADRTVTAAAAAATVRERQKEAAAATANGRAPTAPPSPDFSPPPSPRDMDSLFAEDPYKEKNRGDFECVETDYDPRKHWQKLWQQAEKSGDQDIAALIACPVIRDAQGRAEWQGLPFELHPQGEERENIPTDTMAKPDTISVTPITKKKQWKRKSARLVRDEAASPKREQEKESEEAACSAAEQSQEQEEEGTEIINETETT</sequence>
<organism evidence="2 3">
    <name type="scientific">Mycteria americana</name>
    <name type="common">Wood stork</name>
    <dbReference type="NCBI Taxonomy" id="33587"/>
    <lineage>
        <taxon>Eukaryota</taxon>
        <taxon>Metazoa</taxon>
        <taxon>Chordata</taxon>
        <taxon>Craniata</taxon>
        <taxon>Vertebrata</taxon>
        <taxon>Euteleostomi</taxon>
        <taxon>Archelosauria</taxon>
        <taxon>Archosauria</taxon>
        <taxon>Dinosauria</taxon>
        <taxon>Saurischia</taxon>
        <taxon>Theropoda</taxon>
        <taxon>Coelurosauria</taxon>
        <taxon>Aves</taxon>
        <taxon>Neognathae</taxon>
        <taxon>Neoaves</taxon>
        <taxon>Aequornithes</taxon>
        <taxon>Ciconiiformes</taxon>
        <taxon>Ciconiidae</taxon>
        <taxon>Mycteria</taxon>
    </lineage>
</organism>
<protein>
    <recommendedName>
        <fullName evidence="4">Gag protein</fullName>
    </recommendedName>
</protein>
<comment type="caution">
    <text evidence="2">The sequence shown here is derived from an EMBL/GenBank/DDBJ whole genome shotgun (WGS) entry which is preliminary data.</text>
</comment>
<name>A0AAN7NH63_MYCAM</name>
<keyword evidence="3" id="KW-1185">Reference proteome</keyword>
<dbReference type="InterPro" id="IPR038124">
    <property type="entry name" value="B_retro_matrix_sf"/>
</dbReference>
<proteinExistence type="predicted"/>
<feature type="compositionally biased region" description="Pro residues" evidence="1">
    <location>
        <begin position="125"/>
        <end position="138"/>
    </location>
</feature>
<evidence type="ECO:0008006" key="4">
    <source>
        <dbReference type="Google" id="ProtNLM"/>
    </source>
</evidence>
<dbReference type="EMBL" id="JAUNZN010000018">
    <property type="protein sequence ID" value="KAK4811371.1"/>
    <property type="molecule type" value="Genomic_DNA"/>
</dbReference>
<dbReference type="Proteomes" id="UP001333110">
    <property type="component" value="Unassembled WGS sequence"/>
</dbReference>
<evidence type="ECO:0000313" key="2">
    <source>
        <dbReference type="EMBL" id="KAK4811371.1"/>
    </source>
</evidence>
<accession>A0AAN7NH63</accession>
<reference evidence="2 3" key="1">
    <citation type="journal article" date="2023" name="J. Hered.">
        <title>Chromosome-level genome of the wood stork (Mycteria americana) provides insight into avian chromosome evolution.</title>
        <authorList>
            <person name="Flamio R. Jr."/>
            <person name="Ramstad K.M."/>
        </authorList>
    </citation>
    <scope>NUCLEOTIDE SEQUENCE [LARGE SCALE GENOMIC DNA]</scope>
    <source>
        <strain evidence="2">JAX WOST 10</strain>
    </source>
</reference>
<evidence type="ECO:0000313" key="3">
    <source>
        <dbReference type="Proteomes" id="UP001333110"/>
    </source>
</evidence>
<evidence type="ECO:0000256" key="1">
    <source>
        <dbReference type="SAM" id="MobiDB-lite"/>
    </source>
</evidence>
<dbReference type="AlphaFoldDB" id="A0AAN7NH63"/>
<feature type="compositionally biased region" description="Basic residues" evidence="1">
    <location>
        <begin position="238"/>
        <end position="249"/>
    </location>
</feature>
<feature type="region of interest" description="Disordered" evidence="1">
    <location>
        <begin position="109"/>
        <end position="149"/>
    </location>
</feature>
<feature type="compositionally biased region" description="Basic and acidic residues" evidence="1">
    <location>
        <begin position="250"/>
        <end position="263"/>
    </location>
</feature>
<dbReference type="Gene3D" id="1.10.150.490">
    <property type="entry name" value="Retroviral GAG p10 protein"/>
    <property type="match status" value="1"/>
</dbReference>